<evidence type="ECO:0000313" key="1">
    <source>
        <dbReference type="EMBL" id="KAK8871300.1"/>
    </source>
</evidence>
<reference evidence="1 2" key="1">
    <citation type="submission" date="2024-04" db="EMBL/GenBank/DDBJ databases">
        <title>Tritrichomonas musculus Genome.</title>
        <authorList>
            <person name="Alves-Ferreira E."/>
            <person name="Grigg M."/>
            <person name="Lorenzi H."/>
            <person name="Galac M."/>
        </authorList>
    </citation>
    <scope>NUCLEOTIDE SEQUENCE [LARGE SCALE GENOMIC DNA]</scope>
    <source>
        <strain evidence="1 2">EAF2021</strain>
    </source>
</reference>
<dbReference type="Proteomes" id="UP001470230">
    <property type="component" value="Unassembled WGS sequence"/>
</dbReference>
<protein>
    <submittedName>
        <fullName evidence="1">Uncharacterized protein</fullName>
    </submittedName>
</protein>
<sequence>MSLNEYWSILYDEMMLTVPPDKPKPTEHPGPPGLTDDILFSSSYPNLGTDQQNTNILTQGSNSRRFRNGIRDKHHGQTVQLTPAGKEFRLNFFKLFPTKRLHKKNVKEIHNHICYEIGLDLMKREEFRTIKKYYNNYAPHSNKILNHIQCNSQEISKHIS</sequence>
<accession>A0ABR2J2U8</accession>
<evidence type="ECO:0000313" key="2">
    <source>
        <dbReference type="Proteomes" id="UP001470230"/>
    </source>
</evidence>
<gene>
    <name evidence="1" type="ORF">M9Y10_007020</name>
</gene>
<keyword evidence="2" id="KW-1185">Reference proteome</keyword>
<proteinExistence type="predicted"/>
<dbReference type="EMBL" id="JAPFFF010000013">
    <property type="protein sequence ID" value="KAK8871300.1"/>
    <property type="molecule type" value="Genomic_DNA"/>
</dbReference>
<organism evidence="1 2">
    <name type="scientific">Tritrichomonas musculus</name>
    <dbReference type="NCBI Taxonomy" id="1915356"/>
    <lineage>
        <taxon>Eukaryota</taxon>
        <taxon>Metamonada</taxon>
        <taxon>Parabasalia</taxon>
        <taxon>Tritrichomonadida</taxon>
        <taxon>Tritrichomonadidae</taxon>
        <taxon>Tritrichomonas</taxon>
    </lineage>
</organism>
<comment type="caution">
    <text evidence="1">The sequence shown here is derived from an EMBL/GenBank/DDBJ whole genome shotgun (WGS) entry which is preliminary data.</text>
</comment>
<name>A0ABR2J2U8_9EUKA</name>